<feature type="compositionally biased region" description="Polar residues" evidence="1">
    <location>
        <begin position="50"/>
        <end position="68"/>
    </location>
</feature>
<sequence length="175" mass="18612">MPPRTRRTKNTESAPLVPVSQDEESTRRTRRSAQPIAAAPPPPQPAPTGRASSSRPESQSFAALSGSQPVGRRTDSHCPETTTTGQPLLPVQNPQQTRRTHVAGSSRNPAPPQTPARSFAGRLADQLTHQTAMASPGPQERECEAGSDVNSSSGSDEFPLIPAGPWRTARCLPPI</sequence>
<evidence type="ECO:0000256" key="1">
    <source>
        <dbReference type="SAM" id="MobiDB-lite"/>
    </source>
</evidence>
<reference evidence="2" key="1">
    <citation type="submission" date="2023-03" db="EMBL/GenBank/DDBJ databases">
        <title>Massive genome expansion in bonnet fungi (Mycena s.s.) driven by repeated elements and novel gene families across ecological guilds.</title>
        <authorList>
            <consortium name="Lawrence Berkeley National Laboratory"/>
            <person name="Harder C.B."/>
            <person name="Miyauchi S."/>
            <person name="Viragh M."/>
            <person name="Kuo A."/>
            <person name="Thoen E."/>
            <person name="Andreopoulos B."/>
            <person name="Lu D."/>
            <person name="Skrede I."/>
            <person name="Drula E."/>
            <person name="Henrissat B."/>
            <person name="Morin E."/>
            <person name="Kohler A."/>
            <person name="Barry K."/>
            <person name="LaButti K."/>
            <person name="Morin E."/>
            <person name="Salamov A."/>
            <person name="Lipzen A."/>
            <person name="Mereny Z."/>
            <person name="Hegedus B."/>
            <person name="Baldrian P."/>
            <person name="Stursova M."/>
            <person name="Weitz H."/>
            <person name="Taylor A."/>
            <person name="Grigoriev I.V."/>
            <person name="Nagy L.G."/>
            <person name="Martin F."/>
            <person name="Kauserud H."/>
        </authorList>
    </citation>
    <scope>NUCLEOTIDE SEQUENCE</scope>
    <source>
        <strain evidence="2">CBHHK002</strain>
    </source>
</reference>
<feature type="region of interest" description="Disordered" evidence="1">
    <location>
        <begin position="1"/>
        <end position="165"/>
    </location>
</feature>
<proteinExistence type="predicted"/>
<organism evidence="2 3">
    <name type="scientific">Mycena albidolilacea</name>
    <dbReference type="NCBI Taxonomy" id="1033008"/>
    <lineage>
        <taxon>Eukaryota</taxon>
        <taxon>Fungi</taxon>
        <taxon>Dikarya</taxon>
        <taxon>Basidiomycota</taxon>
        <taxon>Agaricomycotina</taxon>
        <taxon>Agaricomycetes</taxon>
        <taxon>Agaricomycetidae</taxon>
        <taxon>Agaricales</taxon>
        <taxon>Marasmiineae</taxon>
        <taxon>Mycenaceae</taxon>
        <taxon>Mycena</taxon>
    </lineage>
</organism>
<dbReference type="EMBL" id="JARIHO010000028">
    <property type="protein sequence ID" value="KAJ7339148.1"/>
    <property type="molecule type" value="Genomic_DNA"/>
</dbReference>
<dbReference type="AlphaFoldDB" id="A0AAD6ZTN7"/>
<dbReference type="Proteomes" id="UP001218218">
    <property type="component" value="Unassembled WGS sequence"/>
</dbReference>
<evidence type="ECO:0000313" key="2">
    <source>
        <dbReference type="EMBL" id="KAJ7339148.1"/>
    </source>
</evidence>
<name>A0AAD6ZTN7_9AGAR</name>
<protein>
    <submittedName>
        <fullName evidence="2">Uncharacterized protein</fullName>
    </submittedName>
</protein>
<comment type="caution">
    <text evidence="2">The sequence shown here is derived from an EMBL/GenBank/DDBJ whole genome shotgun (WGS) entry which is preliminary data.</text>
</comment>
<accession>A0AAD6ZTN7</accession>
<gene>
    <name evidence="2" type="ORF">DFH08DRAFT_812543</name>
</gene>
<evidence type="ECO:0000313" key="3">
    <source>
        <dbReference type="Proteomes" id="UP001218218"/>
    </source>
</evidence>
<feature type="compositionally biased region" description="Polar residues" evidence="1">
    <location>
        <begin position="79"/>
        <end position="108"/>
    </location>
</feature>
<keyword evidence="3" id="KW-1185">Reference proteome</keyword>